<evidence type="ECO:0000313" key="3">
    <source>
        <dbReference type="Proteomes" id="UP000069632"/>
    </source>
</evidence>
<evidence type="ECO:0000256" key="1">
    <source>
        <dbReference type="SAM" id="MobiDB-lite"/>
    </source>
</evidence>
<dbReference type="OrthoDB" id="8560674at2"/>
<reference evidence="2 3" key="1">
    <citation type="submission" date="2016-02" db="EMBL/GenBank/DDBJ databases">
        <authorList>
            <consortium name="Pathogen Informatics"/>
        </authorList>
    </citation>
    <scope>NUCLEOTIDE SEQUENCE [LARGE SCALE GENOMIC DNA]</scope>
    <source>
        <strain evidence="2 3">RC20</strain>
    </source>
</reference>
<dbReference type="PROSITE" id="PS51257">
    <property type="entry name" value="PROKAR_LIPOPROTEIN"/>
    <property type="match status" value="1"/>
</dbReference>
<keyword evidence="3" id="KW-1185">Reference proteome</keyword>
<dbReference type="InterPro" id="IPR008719">
    <property type="entry name" value="N2O_reductase_NosL"/>
</dbReference>
<accession>A0A128ECD8</accession>
<sequence>MKKLFKIAILAIVIAFGVVGCDEKKEFGNIHFDRDVCEHCKMLISDKLYAVDALVADKHYYFDDIGCLIEWSKNQKIELENAKIYVADASSGEFFNAKDGFWYGGFLTPMNYGFAAFKKEQNNGKKVYKFSEVINLISTKPHSHEMHKAKHYMHDKALESKDKAHGKTLENADENLTPKHINDTKNSSQKDENETLKNQSKHEAH</sequence>
<dbReference type="PANTHER" id="PTHR41247:SF1">
    <property type="entry name" value="HTH-TYPE TRANSCRIPTIONAL REPRESSOR YCNK"/>
    <property type="match status" value="1"/>
</dbReference>
<name>A0A128ECD8_9BACT</name>
<dbReference type="AlphaFoldDB" id="A0A128ECD8"/>
<gene>
    <name evidence="2" type="ORF">ERS672216_00467</name>
</gene>
<proteinExistence type="predicted"/>
<protein>
    <recommendedName>
        <fullName evidence="4">NosL</fullName>
    </recommendedName>
</protein>
<feature type="region of interest" description="Disordered" evidence="1">
    <location>
        <begin position="164"/>
        <end position="205"/>
    </location>
</feature>
<dbReference type="RefSeq" id="WP_075539991.1">
    <property type="nucleotide sequence ID" value="NZ_CP053844.1"/>
</dbReference>
<dbReference type="EMBL" id="FIZP01000001">
    <property type="protein sequence ID" value="CZE46609.1"/>
    <property type="molecule type" value="Genomic_DNA"/>
</dbReference>
<organism evidence="2 3">
    <name type="scientific">Campylobacter geochelonis</name>
    <dbReference type="NCBI Taxonomy" id="1780362"/>
    <lineage>
        <taxon>Bacteria</taxon>
        <taxon>Pseudomonadati</taxon>
        <taxon>Campylobacterota</taxon>
        <taxon>Epsilonproteobacteria</taxon>
        <taxon>Campylobacterales</taxon>
        <taxon>Campylobacteraceae</taxon>
        <taxon>Campylobacter</taxon>
    </lineage>
</organism>
<dbReference type="SUPFAM" id="SSF160387">
    <property type="entry name" value="NosL/MerB-like"/>
    <property type="match status" value="1"/>
</dbReference>
<dbReference type="Proteomes" id="UP000069632">
    <property type="component" value="Unassembled WGS sequence"/>
</dbReference>
<evidence type="ECO:0008006" key="4">
    <source>
        <dbReference type="Google" id="ProtNLM"/>
    </source>
</evidence>
<evidence type="ECO:0000313" key="2">
    <source>
        <dbReference type="EMBL" id="CZE46609.1"/>
    </source>
</evidence>
<dbReference type="PANTHER" id="PTHR41247">
    <property type="entry name" value="HTH-TYPE TRANSCRIPTIONAL REPRESSOR YCNK"/>
    <property type="match status" value="1"/>
</dbReference>